<keyword evidence="5" id="KW-0679">Respiratory chain</keyword>
<evidence type="ECO:0000313" key="13">
    <source>
        <dbReference type="EMBL" id="MBY13289.1"/>
    </source>
</evidence>
<keyword evidence="6" id="KW-0999">Mitochondrion inner membrane</keyword>
<dbReference type="InterPro" id="IPR045292">
    <property type="entry name" value="Complex1_LYR_NDUFB9_LYRM3"/>
</dbReference>
<evidence type="ECO:0000256" key="6">
    <source>
        <dbReference type="ARBA" id="ARBA00022792"/>
    </source>
</evidence>
<keyword evidence="9" id="KW-0496">Mitochondrion</keyword>
<keyword evidence="13" id="KW-0830">Ubiquinone</keyword>
<evidence type="ECO:0000256" key="10">
    <source>
        <dbReference type="ARBA" id="ARBA00023136"/>
    </source>
</evidence>
<protein>
    <recommendedName>
        <fullName evidence="3">NADH dehydrogenase [ubiquinone] 1 beta subcomplex subunit 9</fullName>
    </recommendedName>
    <alternativeName>
        <fullName evidence="11">Complex I-B22</fullName>
    </alternativeName>
    <alternativeName>
        <fullName evidence="12">NADH-ubiquinone oxidoreductase B22 subunit</fullName>
    </alternativeName>
</protein>
<dbReference type="GO" id="GO:0006120">
    <property type="term" value="P:mitochondrial electron transport, NADH to ubiquinone"/>
    <property type="evidence" value="ECO:0007669"/>
    <property type="project" value="InterPro"/>
</dbReference>
<comment type="subcellular location">
    <subcellularLocation>
        <location evidence="1">Mitochondrion inner membrane</location>
        <topology evidence="1">Peripheral membrane protein</topology>
        <orientation evidence="1">Matrix side</orientation>
    </subcellularLocation>
</comment>
<evidence type="ECO:0000256" key="4">
    <source>
        <dbReference type="ARBA" id="ARBA00022448"/>
    </source>
</evidence>
<comment type="similarity">
    <text evidence="2">Belongs to the complex I LYR family.</text>
</comment>
<keyword evidence="8" id="KW-0007">Acetylation</keyword>
<gene>
    <name evidence="13" type="primary">NDUFB9</name>
    <name evidence="13" type="ORF">g.131179</name>
</gene>
<dbReference type="PANTHER" id="PTHR12868">
    <property type="entry name" value="NADH-UBIQUINONE OXIDOREDUCTASE B22 SUBUNIT"/>
    <property type="match status" value="1"/>
</dbReference>
<keyword evidence="4" id="KW-0813">Transport</keyword>
<proteinExistence type="inferred from homology"/>
<evidence type="ECO:0000256" key="7">
    <source>
        <dbReference type="ARBA" id="ARBA00022982"/>
    </source>
</evidence>
<evidence type="ECO:0000256" key="12">
    <source>
        <dbReference type="ARBA" id="ARBA00032528"/>
    </source>
</evidence>
<dbReference type="CDD" id="cd20263">
    <property type="entry name" value="Complex1_LYR_NDUFB9_LYRM3"/>
    <property type="match status" value="1"/>
</dbReference>
<dbReference type="AlphaFoldDB" id="A0A2S2N826"/>
<keyword evidence="7" id="KW-0249">Electron transport</keyword>
<evidence type="ECO:0000256" key="11">
    <source>
        <dbReference type="ARBA" id="ARBA00030192"/>
    </source>
</evidence>
<organism evidence="13">
    <name type="scientific">Schizaphis graminum</name>
    <name type="common">Green bug aphid</name>
    <dbReference type="NCBI Taxonomy" id="13262"/>
    <lineage>
        <taxon>Eukaryota</taxon>
        <taxon>Metazoa</taxon>
        <taxon>Ecdysozoa</taxon>
        <taxon>Arthropoda</taxon>
        <taxon>Hexapoda</taxon>
        <taxon>Insecta</taxon>
        <taxon>Pterygota</taxon>
        <taxon>Neoptera</taxon>
        <taxon>Paraneoptera</taxon>
        <taxon>Hemiptera</taxon>
        <taxon>Sternorrhyncha</taxon>
        <taxon>Aphidomorpha</taxon>
        <taxon>Aphidoidea</taxon>
        <taxon>Aphididae</taxon>
        <taxon>Aphidini</taxon>
        <taxon>Schizaphis</taxon>
    </lineage>
</organism>
<accession>A0A2S2N826</accession>
<evidence type="ECO:0000256" key="5">
    <source>
        <dbReference type="ARBA" id="ARBA00022660"/>
    </source>
</evidence>
<dbReference type="PANTHER" id="PTHR12868:SF0">
    <property type="entry name" value="NADH DEHYDROGENASE [UBIQUINONE] 1 BETA SUBCOMPLEX SUBUNIT 9"/>
    <property type="match status" value="1"/>
</dbReference>
<evidence type="ECO:0000256" key="1">
    <source>
        <dbReference type="ARBA" id="ARBA00004443"/>
    </source>
</evidence>
<evidence type="ECO:0000256" key="2">
    <source>
        <dbReference type="ARBA" id="ARBA00009508"/>
    </source>
</evidence>
<dbReference type="EMBL" id="GGMR01000670">
    <property type="protein sequence ID" value="MBY13289.1"/>
    <property type="molecule type" value="Transcribed_RNA"/>
</dbReference>
<keyword evidence="10" id="KW-0472">Membrane</keyword>
<dbReference type="InterPro" id="IPR033034">
    <property type="entry name" value="NDUFB9"/>
</dbReference>
<name>A0A2S2N826_SCHGA</name>
<evidence type="ECO:0000256" key="3">
    <source>
        <dbReference type="ARBA" id="ARBA00018684"/>
    </source>
</evidence>
<evidence type="ECO:0000256" key="9">
    <source>
        <dbReference type="ARBA" id="ARBA00023128"/>
    </source>
</evidence>
<sequence length="109" mass="13197">MRINIVRLRKRFDDNKNIIDVPTAQELLKKGQHELWANQHYSPHQFPSSPGGTAFDRDCFPPDWVLDSWHPLEKAQYPKYFAKREERKKEYIALWEKRWGKPFIPHDEH</sequence>
<dbReference type="GO" id="GO:0005743">
    <property type="term" value="C:mitochondrial inner membrane"/>
    <property type="evidence" value="ECO:0007669"/>
    <property type="project" value="UniProtKB-SubCell"/>
</dbReference>
<evidence type="ECO:0000256" key="8">
    <source>
        <dbReference type="ARBA" id="ARBA00022990"/>
    </source>
</evidence>
<reference evidence="13" key="1">
    <citation type="submission" date="2018-04" db="EMBL/GenBank/DDBJ databases">
        <title>Transcriptome of Schizaphis graminum biotype I.</title>
        <authorList>
            <person name="Scully E.D."/>
            <person name="Geib S.M."/>
            <person name="Palmer N.A."/>
            <person name="Koch K."/>
            <person name="Bradshaw J."/>
            <person name="Heng-Moss T."/>
            <person name="Sarath G."/>
        </authorList>
    </citation>
    <scope>NUCLEOTIDE SEQUENCE</scope>
</reference>